<evidence type="ECO:0000313" key="3">
    <source>
        <dbReference type="Proteomes" id="UP000544872"/>
    </source>
</evidence>
<name>A0A7W9ZJU6_NOVIT</name>
<keyword evidence="3" id="KW-1185">Reference proteome</keyword>
<organism evidence="2 3">
    <name type="scientific">Novispirillum itersonii</name>
    <name type="common">Aquaspirillum itersonii</name>
    <dbReference type="NCBI Taxonomy" id="189"/>
    <lineage>
        <taxon>Bacteria</taxon>
        <taxon>Pseudomonadati</taxon>
        <taxon>Pseudomonadota</taxon>
        <taxon>Alphaproteobacteria</taxon>
        <taxon>Rhodospirillales</taxon>
        <taxon>Novispirillaceae</taxon>
        <taxon>Novispirillum</taxon>
    </lineage>
</organism>
<dbReference type="Proteomes" id="UP000544872">
    <property type="component" value="Unassembled WGS sequence"/>
</dbReference>
<dbReference type="RefSeq" id="WP_184265984.1">
    <property type="nucleotide sequence ID" value="NZ_JACIIX010000020.1"/>
</dbReference>
<sequence>MTGRHVIGRLSWEVEVADEHLALDLHRRLDHWMARHLPTLLDRVLAAALPEGRQVVLDRLDLDLGLLPEQGFEQALALALESALTDGLAAAVAVAPRDRVTAGEGVLSAAAGRVWVIRHYLIHGTLPMGPVDPGFLPRSQLARLAADQPRALADLLRQTRRQSQVAERLVLQADDASLRLVLAELESANAPLILAYLGDLGALHRADPLVPLGETRFCQLVWVLTLRFLLSLDGSHFNQKSYVADLLRKTARATGLEYHALLESLRRALESVGRRLSLASSLPAVLQEVLADGEKPPPAPDLKVSSSGDAVPPADRPADLVRRLRALAGNLSGVKQLIRATGPDDLMQMLVLLDREHAPLVQNYMADVIQAHRVEPLVRLGEQALTHLLWVLALAQMARQSGSQFNRRVFVGTLLRDLAEHEAIPLPDLLATLRRGLAVVFRTAKIPGGSLLDLLDALLADLTAAPTEALAGVEAYLRGRRAAGPSPALMLPRLAASHGAGLATLVRRLAADPAVWPQAVERLLEALTPEDIVRLLSPADQKRALVLASRLDFPDPREERRAWAVLLARLAGGDGLGAAGRWHRRAGLIQRFDRMAALYHLLQTGRLPWWAAIADPPLGQAAAVAGFSTMPPDRLRRLFAEAEAADRPRMAATIVALLGEPGARALLERLAPWAAMAWGRTGQGPLARLTPDLLPVALARLLAAALGEGPVDLTEVLAGLTAPVATAPAVPADPVEWALDDLLAAAADPVLATEERERFQAVLVVLARRFPQAARQALTRLPDPVRRALRRLLPPDPLDLRRATLDFLAGSPSAGVPEDVLIEASIALADAGDRDFRDDVRRLLRQPQVRGRWSSRLPDRLIVRLVRLSEPGQARLLIDVVDVLGTAWRQTAPQRQGSAHRLPWAALFDYLADQPRQQRSAHALVPRVLAALGVKDTDLAGRVLDRARDLARTIGHAWLPGILRPAPVEPPRKPSPPPVPHQPAPGRTAFGLEGGGAAGQDGALYVDNAGLVLAGPFLPHLFRTLDLLGTGSDGKPALRDVEAASRAVHLLQWLVDEQTARPEQGLALNKVLCGLDPAAAIEPSITRTEQELGVGAQLLAAMLANWTILSKNSPAALREGFLQREGRLERRDGGWHLTVQRKTLDVLVDQVPWGFSMIFHPWQRTALTTTW</sequence>
<evidence type="ECO:0000313" key="2">
    <source>
        <dbReference type="EMBL" id="MBB6212278.1"/>
    </source>
</evidence>
<gene>
    <name evidence="2" type="ORF">FHS48_003728</name>
</gene>
<feature type="region of interest" description="Disordered" evidence="1">
    <location>
        <begin position="293"/>
        <end position="314"/>
    </location>
</feature>
<feature type="compositionally biased region" description="Pro residues" evidence="1">
    <location>
        <begin position="967"/>
        <end position="983"/>
    </location>
</feature>
<feature type="region of interest" description="Disordered" evidence="1">
    <location>
        <begin position="965"/>
        <end position="993"/>
    </location>
</feature>
<comment type="caution">
    <text evidence="2">The sequence shown here is derived from an EMBL/GenBank/DDBJ whole genome shotgun (WGS) entry which is preliminary data.</text>
</comment>
<protein>
    <submittedName>
        <fullName evidence="2">Uncharacterized protein</fullName>
    </submittedName>
</protein>
<dbReference type="AlphaFoldDB" id="A0A7W9ZJU6"/>
<reference evidence="2 3" key="1">
    <citation type="submission" date="2020-08" db="EMBL/GenBank/DDBJ databases">
        <title>Genomic Encyclopedia of Type Strains, Phase IV (KMG-IV): sequencing the most valuable type-strain genomes for metagenomic binning, comparative biology and taxonomic classification.</title>
        <authorList>
            <person name="Goeker M."/>
        </authorList>
    </citation>
    <scope>NUCLEOTIDE SEQUENCE [LARGE SCALE GENOMIC DNA]</scope>
    <source>
        <strain evidence="2 3">DSM 11590</strain>
    </source>
</reference>
<dbReference type="Pfam" id="PF19268">
    <property type="entry name" value="CIS_TMP"/>
    <property type="match status" value="2"/>
</dbReference>
<proteinExistence type="predicted"/>
<dbReference type="InterPro" id="IPR045538">
    <property type="entry name" value="CIS_TMP"/>
</dbReference>
<dbReference type="EMBL" id="JACIIX010000020">
    <property type="protein sequence ID" value="MBB6212278.1"/>
    <property type="molecule type" value="Genomic_DNA"/>
</dbReference>
<accession>A0A7W9ZJU6</accession>
<evidence type="ECO:0000256" key="1">
    <source>
        <dbReference type="SAM" id="MobiDB-lite"/>
    </source>
</evidence>